<feature type="region of interest" description="Disordered" evidence="1">
    <location>
        <begin position="108"/>
        <end position="135"/>
    </location>
</feature>
<dbReference type="InterPro" id="IPR001012">
    <property type="entry name" value="UBX_dom"/>
</dbReference>
<dbReference type="InterPro" id="IPR032675">
    <property type="entry name" value="LRR_dom_sf"/>
</dbReference>
<reference evidence="4" key="1">
    <citation type="submission" date="2014-12" db="EMBL/GenBank/DDBJ databases">
        <title>Insight into the proteome of Arion vulgaris.</title>
        <authorList>
            <person name="Aradska J."/>
            <person name="Bulat T."/>
            <person name="Smidak R."/>
            <person name="Sarate P."/>
            <person name="Gangsoo J."/>
            <person name="Sialana F."/>
            <person name="Bilban M."/>
            <person name="Lubec G."/>
        </authorList>
    </citation>
    <scope>NUCLEOTIDE SEQUENCE</scope>
    <source>
        <tissue evidence="4">Skin</tissue>
    </source>
</reference>
<gene>
    <name evidence="4" type="primary">ORF103220</name>
</gene>
<dbReference type="SMART" id="SM00166">
    <property type="entry name" value="UBX"/>
    <property type="match status" value="1"/>
</dbReference>
<dbReference type="InterPro" id="IPR029071">
    <property type="entry name" value="Ubiquitin-like_domsf"/>
</dbReference>
<protein>
    <recommendedName>
        <fullName evidence="5">UBX domain-containing protein</fullName>
    </recommendedName>
</protein>
<name>A0A0B7A8P8_9EUPU</name>
<feature type="region of interest" description="Disordered" evidence="1">
    <location>
        <begin position="406"/>
        <end position="427"/>
    </location>
</feature>
<dbReference type="GO" id="GO:0019005">
    <property type="term" value="C:SCF ubiquitin ligase complex"/>
    <property type="evidence" value="ECO:0007669"/>
    <property type="project" value="TreeGrafter"/>
</dbReference>
<dbReference type="EMBL" id="HACG01030288">
    <property type="protein sequence ID" value="CEK77153.1"/>
    <property type="molecule type" value="Transcribed_RNA"/>
</dbReference>
<feature type="compositionally biased region" description="Polar residues" evidence="1">
    <location>
        <begin position="162"/>
        <end position="182"/>
    </location>
</feature>
<evidence type="ECO:0000256" key="1">
    <source>
        <dbReference type="SAM" id="MobiDB-lite"/>
    </source>
</evidence>
<evidence type="ECO:0000259" key="3">
    <source>
        <dbReference type="PROSITE" id="PS50033"/>
    </source>
</evidence>
<dbReference type="SUPFAM" id="SSF52047">
    <property type="entry name" value="RNI-like"/>
    <property type="match status" value="2"/>
</dbReference>
<feature type="domain" description="UBA" evidence="2">
    <location>
        <begin position="1"/>
        <end position="35"/>
    </location>
</feature>
<evidence type="ECO:0000313" key="4">
    <source>
        <dbReference type="EMBL" id="CEK77153.1"/>
    </source>
</evidence>
<dbReference type="SMART" id="SM00367">
    <property type="entry name" value="LRR_CC"/>
    <property type="match status" value="7"/>
</dbReference>
<dbReference type="CDD" id="cd01767">
    <property type="entry name" value="UBX"/>
    <property type="match status" value="1"/>
</dbReference>
<organism evidence="4">
    <name type="scientific">Arion vulgaris</name>
    <dbReference type="NCBI Taxonomy" id="1028688"/>
    <lineage>
        <taxon>Eukaryota</taxon>
        <taxon>Metazoa</taxon>
        <taxon>Spiralia</taxon>
        <taxon>Lophotrochozoa</taxon>
        <taxon>Mollusca</taxon>
        <taxon>Gastropoda</taxon>
        <taxon>Heterobranchia</taxon>
        <taxon>Euthyneura</taxon>
        <taxon>Panpulmonata</taxon>
        <taxon>Eupulmonata</taxon>
        <taxon>Stylommatophora</taxon>
        <taxon>Helicina</taxon>
        <taxon>Arionoidea</taxon>
        <taxon>Arionidae</taxon>
        <taxon>Arion</taxon>
    </lineage>
</organism>
<dbReference type="Gene3D" id="3.10.20.90">
    <property type="entry name" value="Phosphatidylinositol 3-kinase Catalytic Subunit, Chain A, domain 1"/>
    <property type="match status" value="1"/>
</dbReference>
<dbReference type="InterPro" id="IPR001611">
    <property type="entry name" value="Leu-rich_rpt"/>
</dbReference>
<evidence type="ECO:0008006" key="5">
    <source>
        <dbReference type="Google" id="ProtNLM"/>
    </source>
</evidence>
<dbReference type="Pfam" id="PF13516">
    <property type="entry name" value="LRR_6"/>
    <property type="match status" value="3"/>
</dbReference>
<dbReference type="Gene3D" id="3.80.10.10">
    <property type="entry name" value="Ribonuclease Inhibitor"/>
    <property type="match status" value="4"/>
</dbReference>
<dbReference type="GO" id="GO:0031146">
    <property type="term" value="P:SCF-dependent proteasomal ubiquitin-dependent protein catabolic process"/>
    <property type="evidence" value="ECO:0007669"/>
    <property type="project" value="TreeGrafter"/>
</dbReference>
<dbReference type="InterPro" id="IPR006553">
    <property type="entry name" value="Leu-rich_rpt_Cys-con_subtyp"/>
</dbReference>
<dbReference type="PANTHER" id="PTHR13318">
    <property type="entry name" value="PARTNER OF PAIRED, ISOFORM B-RELATED"/>
    <property type="match status" value="1"/>
</dbReference>
<feature type="compositionally biased region" description="Pro residues" evidence="1">
    <location>
        <begin position="415"/>
        <end position="424"/>
    </location>
</feature>
<dbReference type="Gene3D" id="1.10.8.10">
    <property type="entry name" value="DNA helicase RuvA subunit, C-terminal domain"/>
    <property type="match status" value="1"/>
</dbReference>
<dbReference type="InterPro" id="IPR009060">
    <property type="entry name" value="UBA-like_sf"/>
</dbReference>
<dbReference type="PROSITE" id="PS50033">
    <property type="entry name" value="UBX"/>
    <property type="match status" value="1"/>
</dbReference>
<dbReference type="InterPro" id="IPR015940">
    <property type="entry name" value="UBA"/>
</dbReference>
<feature type="region of interest" description="Disordered" evidence="1">
    <location>
        <begin position="157"/>
        <end position="190"/>
    </location>
</feature>
<dbReference type="Pfam" id="PF00789">
    <property type="entry name" value="UBX"/>
    <property type="match status" value="1"/>
</dbReference>
<dbReference type="PANTHER" id="PTHR13318:SF95">
    <property type="entry name" value="F-BOX PROTEIN YLR352W"/>
    <property type="match status" value="1"/>
</dbReference>
<feature type="compositionally biased region" description="Basic and acidic residues" evidence="1">
    <location>
        <begin position="113"/>
        <end position="135"/>
    </location>
</feature>
<dbReference type="PROSITE" id="PS50030">
    <property type="entry name" value="UBA"/>
    <property type="match status" value="1"/>
</dbReference>
<dbReference type="SUPFAM" id="SSF46934">
    <property type="entry name" value="UBA-like"/>
    <property type="match status" value="1"/>
</dbReference>
<evidence type="ECO:0000259" key="2">
    <source>
        <dbReference type="PROSITE" id="PS50030"/>
    </source>
</evidence>
<feature type="domain" description="UBX" evidence="3">
    <location>
        <begin position="190"/>
        <end position="269"/>
    </location>
</feature>
<dbReference type="AlphaFoldDB" id="A0A0B7A8P8"/>
<dbReference type="SUPFAM" id="SSF54236">
    <property type="entry name" value="Ubiquitin-like"/>
    <property type="match status" value="1"/>
</dbReference>
<accession>A0A0B7A8P8</accession>
<proteinExistence type="predicted"/>
<sequence>MSTLMSMGFEFNDCHEAIINGKLTVQAAIDWILSGKPGNVAATQPSLKLNKSQVSGSLQGSTSNPFVHGSALALKSNSPDVISSSKKMGVDVGDDAVVSRSHLSEKQQQIKVSFEEKERQEARRKVNEEKRQKKLERERILKEIQEDREKVKISKQLKTEPVSLQQSQSETSPLQEASTSGIPSHEQDSVNEKTTAIQVRLPSGQIYRHNFQVTATLNNVWDALYERIRAAMLLHSGFIQPFPRREFTKEEMNKSLQELGLVPSGSLVLKKKTVDQAGTVQEPTQPPVVMRALDDAERSRQEHDNGEGWDEMANPAEHQWGRGFRVEDGADINENEMGMDIDENGEENAAENNAAGALDQIPGLLQHPILGNQPVFQGFGQRLVPAGVPQDNNRHIIRGAATMAAEAAAQRSANPQPPGYPDPKPSQTELLYTVRSLQDLAMYALARRLTDPRIPIYSMSGLSEDLLQKFLTYLMKERLLKPKILHMIPSYLNRLTLDYYPYTTNELLYSARVFVHLQTLSLNSCSLITDSGLSSITGMKSLKILNLSGCSQITNSCFTVLSELPSLQTLSLEGTSVTDQSVIHFAGLGSCSNLQNLDLSRTSVTHEIFTHLQNFKKLRSLYLKQSKISSLVGLDSVVTLENLDISETCIVTDSILFLTRLPNLRHVSLTGTQDVHGDRALYFLTDMKLTALLLPSRSTTTDVGMAYISGFVLTILDLTNYTNVGNAGLVHIGNIVSLKKLLLTNTKISDEGMQYLAGLSNLEVLFVDRTYVSNAGASVVSNFKVLNELSLSETSITGDFLKQGTLNSCFNLTKLNMSKTIIGDKGIAYLKMPNLQYLNLDCTHVHQHALSIIEKNCPHLKNVTLVTLSSLMEVEEN</sequence>